<keyword evidence="5 10" id="KW-0145">Chemotaxis</keyword>
<dbReference type="Pfam" id="PF03748">
    <property type="entry name" value="FliL"/>
    <property type="match status" value="1"/>
</dbReference>
<keyword evidence="11" id="KW-0966">Cell projection</keyword>
<dbReference type="InterPro" id="IPR005503">
    <property type="entry name" value="FliL"/>
</dbReference>
<reference evidence="11 12" key="1">
    <citation type="journal article" date="2013" name="Genome Announc.">
        <title>Complete Genome Sequence of Carnobacterium gilichinskyi Strain WN1359T (DSM 27470T).</title>
        <authorList>
            <person name="Leonard M.T."/>
            <person name="Panayotova N."/>
            <person name="Farmerie W.G."/>
            <person name="Triplett E.W."/>
            <person name="Nicholson W.L."/>
        </authorList>
    </citation>
    <scope>NUCLEOTIDE SEQUENCE [LARGE SCALE GENOMIC DNA]</scope>
    <source>
        <strain evidence="11 12">WN1359</strain>
    </source>
</reference>
<evidence type="ECO:0000256" key="7">
    <source>
        <dbReference type="ARBA" id="ARBA00022779"/>
    </source>
</evidence>
<organism evidence="11 12">
    <name type="scientific">Carnobacterium inhibens subsp. gilichinskyi</name>
    <dbReference type="NCBI Taxonomy" id="1266845"/>
    <lineage>
        <taxon>Bacteria</taxon>
        <taxon>Bacillati</taxon>
        <taxon>Bacillota</taxon>
        <taxon>Bacilli</taxon>
        <taxon>Lactobacillales</taxon>
        <taxon>Carnobacteriaceae</taxon>
        <taxon>Carnobacterium</taxon>
    </lineage>
</organism>
<dbReference type="KEGG" id="caw:Q783_09080"/>
<comment type="function">
    <text evidence="1 10">Controls the rotational direction of flagella during chemotaxis.</text>
</comment>
<protein>
    <recommendedName>
        <fullName evidence="10">Flagellar protein FliL</fullName>
    </recommendedName>
</protein>
<evidence type="ECO:0000256" key="10">
    <source>
        <dbReference type="RuleBase" id="RU364125"/>
    </source>
</evidence>
<keyword evidence="7 10" id="KW-0283">Flagellar rotation</keyword>
<dbReference type="PATRIC" id="fig|1266845.5.peg.1708"/>
<evidence type="ECO:0000256" key="4">
    <source>
        <dbReference type="ARBA" id="ARBA00022475"/>
    </source>
</evidence>
<evidence type="ECO:0000256" key="1">
    <source>
        <dbReference type="ARBA" id="ARBA00002254"/>
    </source>
</evidence>
<dbReference type="PANTHER" id="PTHR35091">
    <property type="entry name" value="FLAGELLAR PROTEIN FLIL"/>
    <property type="match status" value="1"/>
</dbReference>
<keyword evidence="9 10" id="KW-0472">Membrane</keyword>
<name>U5SBA5_9LACT</name>
<evidence type="ECO:0000313" key="11">
    <source>
        <dbReference type="EMBL" id="AGY82336.1"/>
    </source>
</evidence>
<evidence type="ECO:0000256" key="9">
    <source>
        <dbReference type="ARBA" id="ARBA00023136"/>
    </source>
</evidence>
<evidence type="ECO:0000256" key="2">
    <source>
        <dbReference type="ARBA" id="ARBA00004162"/>
    </source>
</evidence>
<evidence type="ECO:0000256" key="3">
    <source>
        <dbReference type="ARBA" id="ARBA00008281"/>
    </source>
</evidence>
<accession>U5SBA5</accession>
<keyword evidence="8 10" id="KW-1133">Transmembrane helix</keyword>
<comment type="similarity">
    <text evidence="3 10">Belongs to the FliL family.</text>
</comment>
<feature type="transmembrane region" description="Helical" evidence="10">
    <location>
        <begin position="15"/>
        <end position="35"/>
    </location>
</feature>
<evidence type="ECO:0000313" key="12">
    <source>
        <dbReference type="Proteomes" id="UP000017469"/>
    </source>
</evidence>
<dbReference type="Proteomes" id="UP000017469">
    <property type="component" value="Chromosome"/>
</dbReference>
<comment type="subcellular location">
    <subcellularLocation>
        <location evidence="2">Cell membrane</location>
        <topology evidence="2">Single-pass membrane protein</topology>
    </subcellularLocation>
</comment>
<keyword evidence="6 10" id="KW-0812">Transmembrane</keyword>
<evidence type="ECO:0000256" key="8">
    <source>
        <dbReference type="ARBA" id="ARBA00022989"/>
    </source>
</evidence>
<dbReference type="eggNOG" id="COG1580">
    <property type="taxonomic scope" value="Bacteria"/>
</dbReference>
<keyword evidence="11" id="KW-0282">Flagellum</keyword>
<keyword evidence="11" id="KW-0969">Cilium</keyword>
<dbReference type="GO" id="GO:0009425">
    <property type="term" value="C:bacterial-type flagellum basal body"/>
    <property type="evidence" value="ECO:0007669"/>
    <property type="project" value="InterPro"/>
</dbReference>
<evidence type="ECO:0000256" key="5">
    <source>
        <dbReference type="ARBA" id="ARBA00022500"/>
    </source>
</evidence>
<sequence length="155" mass="17283">MEAEKGKATKGKKKWLWIIIILVAVVIGALVSFGFTSGKAQDIISNLAKEEVVETTVPLEEFLINLDSGTSVKKNFLKIELSLHSSREGAGELLTANVDQIRDTVISVLRKKTEDTVFKEEENKLLLKQELKEVINAQLDEDIVDDIFITNIVTQ</sequence>
<dbReference type="EMBL" id="CP006812">
    <property type="protein sequence ID" value="AGY82336.1"/>
    <property type="molecule type" value="Genomic_DNA"/>
</dbReference>
<keyword evidence="4 10" id="KW-1003">Cell membrane</keyword>
<dbReference type="RefSeq" id="WP_023179016.1">
    <property type="nucleotide sequence ID" value="NC_022606.1"/>
</dbReference>
<dbReference type="GO" id="GO:0006935">
    <property type="term" value="P:chemotaxis"/>
    <property type="evidence" value="ECO:0007669"/>
    <property type="project" value="UniProtKB-KW"/>
</dbReference>
<dbReference type="STRING" id="1266845.Q783_09080"/>
<proteinExistence type="inferred from homology"/>
<evidence type="ECO:0000256" key="6">
    <source>
        <dbReference type="ARBA" id="ARBA00022692"/>
    </source>
</evidence>
<dbReference type="HOGENOM" id="CLU_1692312_0_0_9"/>
<gene>
    <name evidence="11" type="ORF">Q783_09080</name>
</gene>
<dbReference type="GO" id="GO:0005886">
    <property type="term" value="C:plasma membrane"/>
    <property type="evidence" value="ECO:0007669"/>
    <property type="project" value="UniProtKB-SubCell"/>
</dbReference>
<dbReference type="AlphaFoldDB" id="U5SBA5"/>
<dbReference type="PANTHER" id="PTHR35091:SF2">
    <property type="entry name" value="FLAGELLAR PROTEIN FLIL"/>
    <property type="match status" value="1"/>
</dbReference>
<dbReference type="GO" id="GO:0071978">
    <property type="term" value="P:bacterial-type flagellum-dependent swarming motility"/>
    <property type="evidence" value="ECO:0007669"/>
    <property type="project" value="TreeGrafter"/>
</dbReference>